<evidence type="ECO:0000313" key="5">
    <source>
        <dbReference type="Proteomes" id="UP000268162"/>
    </source>
</evidence>
<evidence type="ECO:0000313" key="4">
    <source>
        <dbReference type="EMBL" id="RKP34022.1"/>
    </source>
</evidence>
<reference evidence="5" key="1">
    <citation type="journal article" date="2018" name="Nat. Microbiol.">
        <title>Leveraging single-cell genomics to expand the fungal tree of life.</title>
        <authorList>
            <person name="Ahrendt S.R."/>
            <person name="Quandt C.A."/>
            <person name="Ciobanu D."/>
            <person name="Clum A."/>
            <person name="Salamov A."/>
            <person name="Andreopoulos B."/>
            <person name="Cheng J.F."/>
            <person name="Woyke T."/>
            <person name="Pelin A."/>
            <person name="Henrissat B."/>
            <person name="Reynolds N.K."/>
            <person name="Benny G.L."/>
            <person name="Smith M.E."/>
            <person name="James T.Y."/>
            <person name="Grigoriev I.V."/>
        </authorList>
    </citation>
    <scope>NUCLEOTIDE SEQUENCE [LARGE SCALE GENOMIC DNA]</scope>
    <source>
        <strain evidence="5">RSA 468</strain>
    </source>
</reference>
<evidence type="ECO:0000256" key="1">
    <source>
        <dbReference type="ARBA" id="ARBA00007409"/>
    </source>
</evidence>
<feature type="domain" description="GST C-terminal" evidence="3">
    <location>
        <begin position="81"/>
        <end position="201"/>
    </location>
</feature>
<dbReference type="EMBL" id="ML003402">
    <property type="protein sequence ID" value="RKP34022.1"/>
    <property type="molecule type" value="Genomic_DNA"/>
</dbReference>
<dbReference type="PROSITE" id="PS50405">
    <property type="entry name" value="GST_CTER"/>
    <property type="match status" value="1"/>
</dbReference>
<dbReference type="InterPro" id="IPR010987">
    <property type="entry name" value="Glutathione-S-Trfase_C-like"/>
</dbReference>
<evidence type="ECO:0000259" key="2">
    <source>
        <dbReference type="PROSITE" id="PS50404"/>
    </source>
</evidence>
<organism evidence="4 5">
    <name type="scientific">Dimargaris cristalligena</name>
    <dbReference type="NCBI Taxonomy" id="215637"/>
    <lineage>
        <taxon>Eukaryota</taxon>
        <taxon>Fungi</taxon>
        <taxon>Fungi incertae sedis</taxon>
        <taxon>Zoopagomycota</taxon>
        <taxon>Kickxellomycotina</taxon>
        <taxon>Dimargaritomycetes</taxon>
        <taxon>Dimargaritales</taxon>
        <taxon>Dimargaritaceae</taxon>
        <taxon>Dimargaris</taxon>
    </lineage>
</organism>
<evidence type="ECO:0000259" key="3">
    <source>
        <dbReference type="PROSITE" id="PS50405"/>
    </source>
</evidence>
<dbReference type="SUPFAM" id="SSF52833">
    <property type="entry name" value="Thioredoxin-like"/>
    <property type="match status" value="1"/>
</dbReference>
<comment type="similarity">
    <text evidence="1">Belongs to the GST superfamily.</text>
</comment>
<dbReference type="Gene3D" id="1.20.1050.10">
    <property type="match status" value="1"/>
</dbReference>
<keyword evidence="4" id="KW-0808">Transferase</keyword>
<keyword evidence="5" id="KW-1185">Reference proteome</keyword>
<dbReference type="InterPro" id="IPR036249">
    <property type="entry name" value="Thioredoxin-like_sf"/>
</dbReference>
<dbReference type="InterPro" id="IPR004045">
    <property type="entry name" value="Glutathione_S-Trfase_N"/>
</dbReference>
<dbReference type="Gene3D" id="3.40.30.10">
    <property type="entry name" value="Glutaredoxin"/>
    <property type="match status" value="2"/>
</dbReference>
<gene>
    <name evidence="4" type="ORF">BJ085DRAFT_29434</name>
</gene>
<name>A0A4P9ZNA6_9FUNG</name>
<dbReference type="InterPro" id="IPR040079">
    <property type="entry name" value="Glutathione_S-Trfase"/>
</dbReference>
<dbReference type="InterPro" id="IPR036282">
    <property type="entry name" value="Glutathione-S-Trfase_C_sf"/>
</dbReference>
<dbReference type="Pfam" id="PF00043">
    <property type="entry name" value="GST_C"/>
    <property type="match status" value="1"/>
</dbReference>
<dbReference type="SFLD" id="SFLDS00019">
    <property type="entry name" value="Glutathione_Transferase_(cytos"/>
    <property type="match status" value="1"/>
</dbReference>
<accession>A0A4P9ZNA6</accession>
<dbReference type="PANTHER" id="PTHR44051">
    <property type="entry name" value="GLUTATHIONE S-TRANSFERASE-RELATED"/>
    <property type="match status" value="1"/>
</dbReference>
<proteinExistence type="inferred from homology"/>
<dbReference type="PANTHER" id="PTHR44051:SF8">
    <property type="entry name" value="GLUTATHIONE S-TRANSFERASE GSTA"/>
    <property type="match status" value="1"/>
</dbReference>
<dbReference type="AlphaFoldDB" id="A0A4P9ZNA6"/>
<dbReference type="SFLD" id="SFLDG00358">
    <property type="entry name" value="Main_(cytGST)"/>
    <property type="match status" value="1"/>
</dbReference>
<sequence length="212" mass="23941">MSLSTSKAPIPLYTATTPNGWKVTIALEELRIPYELKPLNINAFPPLSINNHGDFPIFESGAILLWLGEHYDHKHKLWPTDPKLQSEVTQWIMFQMGGIGPMQGQAGHFQHTTPEVNKYGITCYTNETHCLYGVLKSCLANKDYLVNNQYSLADIINFSWVVVHRFAEIDISDLPNVQVWRKCILIHPAIPKAMCNPTSPMVKDILKKANVA</sequence>
<protein>
    <submittedName>
        <fullName evidence="4">Glutathione S-transferase</fullName>
    </submittedName>
</protein>
<feature type="domain" description="GST N-terminal" evidence="2">
    <location>
        <begin position="7"/>
        <end position="75"/>
    </location>
</feature>
<dbReference type="STRING" id="215637.A0A4P9ZNA6"/>
<dbReference type="InterPro" id="IPR004046">
    <property type="entry name" value="GST_C"/>
</dbReference>
<dbReference type="PROSITE" id="PS50404">
    <property type="entry name" value="GST_NTER"/>
    <property type="match status" value="1"/>
</dbReference>
<dbReference type="GO" id="GO:0016740">
    <property type="term" value="F:transferase activity"/>
    <property type="evidence" value="ECO:0007669"/>
    <property type="project" value="UniProtKB-KW"/>
</dbReference>
<dbReference type="Proteomes" id="UP000268162">
    <property type="component" value="Unassembled WGS sequence"/>
</dbReference>
<dbReference type="SUPFAM" id="SSF47616">
    <property type="entry name" value="GST C-terminal domain-like"/>
    <property type="match status" value="1"/>
</dbReference>